<accession>A0A562MP57</accession>
<dbReference type="Pfam" id="PF02082">
    <property type="entry name" value="Rrf2"/>
    <property type="match status" value="1"/>
</dbReference>
<dbReference type="InterPro" id="IPR036388">
    <property type="entry name" value="WH-like_DNA-bd_sf"/>
</dbReference>
<dbReference type="InterPro" id="IPR000944">
    <property type="entry name" value="Tscrpt_reg_Rrf2"/>
</dbReference>
<dbReference type="PANTHER" id="PTHR33221:SF4">
    <property type="entry name" value="HTH-TYPE TRANSCRIPTIONAL REPRESSOR NSRR"/>
    <property type="match status" value="1"/>
</dbReference>
<evidence type="ECO:0000313" key="3">
    <source>
        <dbReference type="Proteomes" id="UP000317122"/>
    </source>
</evidence>
<dbReference type="OrthoDB" id="9795923at2"/>
<name>A0A562MP57_9HYPH</name>
<organism evidence="2 3">
    <name type="scientific">Mesorhizobium tianshanense</name>
    <dbReference type="NCBI Taxonomy" id="39844"/>
    <lineage>
        <taxon>Bacteria</taxon>
        <taxon>Pseudomonadati</taxon>
        <taxon>Pseudomonadota</taxon>
        <taxon>Alphaproteobacteria</taxon>
        <taxon>Hyphomicrobiales</taxon>
        <taxon>Phyllobacteriaceae</taxon>
        <taxon>Mesorhizobium</taxon>
    </lineage>
</organism>
<dbReference type="Gene3D" id="1.10.10.10">
    <property type="entry name" value="Winged helix-like DNA-binding domain superfamily/Winged helix DNA-binding domain"/>
    <property type="match status" value="1"/>
</dbReference>
<dbReference type="InterPro" id="IPR036390">
    <property type="entry name" value="WH_DNA-bd_sf"/>
</dbReference>
<dbReference type="Proteomes" id="UP000317122">
    <property type="component" value="Unassembled WGS sequence"/>
</dbReference>
<dbReference type="AlphaFoldDB" id="A0A562MP57"/>
<dbReference type="PROSITE" id="PS51197">
    <property type="entry name" value="HTH_RRF2_2"/>
    <property type="match status" value="1"/>
</dbReference>
<evidence type="ECO:0000256" key="1">
    <source>
        <dbReference type="ARBA" id="ARBA00023125"/>
    </source>
</evidence>
<dbReference type="NCBIfam" id="TIGR00738">
    <property type="entry name" value="rrf2_super"/>
    <property type="match status" value="1"/>
</dbReference>
<protein>
    <submittedName>
        <fullName evidence="2">BadM/Rrf2 family transcriptional regulator</fullName>
    </submittedName>
</protein>
<keyword evidence="1" id="KW-0238">DNA-binding</keyword>
<sequence>MRLTNFSDYALRMLMYAASAGDRLITIEEVARTFNVSKAHLNKVANTLTRSGYLKAVRGRSGGLALGRQPEMIRIGDIVRLTEPDFALVECFATGNQCVVTGSCKLSGMFGEAMVAFQNVLDGYTLADIILMPHDFLGGPPASRSSGVALNGG</sequence>
<gene>
    <name evidence="2" type="ORF">IQ26_06805</name>
</gene>
<dbReference type="GO" id="GO:0005829">
    <property type="term" value="C:cytosol"/>
    <property type="evidence" value="ECO:0007669"/>
    <property type="project" value="TreeGrafter"/>
</dbReference>
<dbReference type="GO" id="GO:0003700">
    <property type="term" value="F:DNA-binding transcription factor activity"/>
    <property type="evidence" value="ECO:0007669"/>
    <property type="project" value="TreeGrafter"/>
</dbReference>
<proteinExistence type="predicted"/>
<dbReference type="PANTHER" id="PTHR33221">
    <property type="entry name" value="WINGED HELIX-TURN-HELIX TRANSCRIPTIONAL REGULATOR, RRF2 FAMILY"/>
    <property type="match status" value="1"/>
</dbReference>
<dbReference type="EMBL" id="VLKT01000070">
    <property type="protein sequence ID" value="TWI21725.1"/>
    <property type="molecule type" value="Genomic_DNA"/>
</dbReference>
<reference evidence="2 3" key="1">
    <citation type="journal article" date="2015" name="Stand. Genomic Sci.">
        <title>Genomic Encyclopedia of Bacterial and Archaeal Type Strains, Phase III: the genomes of soil and plant-associated and newly described type strains.</title>
        <authorList>
            <person name="Whitman W.B."/>
            <person name="Woyke T."/>
            <person name="Klenk H.P."/>
            <person name="Zhou Y."/>
            <person name="Lilburn T.G."/>
            <person name="Beck B.J."/>
            <person name="De Vos P."/>
            <person name="Vandamme P."/>
            <person name="Eisen J.A."/>
            <person name="Garrity G."/>
            <person name="Hugenholtz P."/>
            <person name="Kyrpides N.C."/>
        </authorList>
    </citation>
    <scope>NUCLEOTIDE SEQUENCE [LARGE SCALE GENOMIC DNA]</scope>
    <source>
        <strain evidence="2 3">CGMCC 1.2546</strain>
    </source>
</reference>
<dbReference type="GO" id="GO:0003677">
    <property type="term" value="F:DNA binding"/>
    <property type="evidence" value="ECO:0007669"/>
    <property type="project" value="UniProtKB-KW"/>
</dbReference>
<dbReference type="SUPFAM" id="SSF46785">
    <property type="entry name" value="Winged helix' DNA-binding domain"/>
    <property type="match status" value="1"/>
</dbReference>
<comment type="caution">
    <text evidence="2">The sequence shown here is derived from an EMBL/GenBank/DDBJ whole genome shotgun (WGS) entry which is preliminary data.</text>
</comment>
<evidence type="ECO:0000313" key="2">
    <source>
        <dbReference type="EMBL" id="TWI21725.1"/>
    </source>
</evidence>
<keyword evidence="3" id="KW-1185">Reference proteome</keyword>
<dbReference type="RefSeq" id="WP_145722771.1">
    <property type="nucleotide sequence ID" value="NZ_BSPF01000003.1"/>
</dbReference>